<organism evidence="2">
    <name type="scientific">Puccinia triticina (isolate 1-1 / race 1 (BBBD))</name>
    <name type="common">Brown leaf rust fungus</name>
    <dbReference type="NCBI Taxonomy" id="630390"/>
    <lineage>
        <taxon>Eukaryota</taxon>
        <taxon>Fungi</taxon>
        <taxon>Dikarya</taxon>
        <taxon>Basidiomycota</taxon>
        <taxon>Pucciniomycotina</taxon>
        <taxon>Pucciniomycetes</taxon>
        <taxon>Pucciniales</taxon>
        <taxon>Pucciniaceae</taxon>
        <taxon>Puccinia</taxon>
    </lineage>
</organism>
<name>A0A180FXY9_PUCT1</name>
<reference evidence="3" key="4">
    <citation type="submission" date="2025-05" db="UniProtKB">
        <authorList>
            <consortium name="EnsemblFungi"/>
        </authorList>
    </citation>
    <scope>IDENTIFICATION</scope>
    <source>
        <strain evidence="3">isolate 1-1 / race 1 (BBBD)</strain>
    </source>
</reference>
<evidence type="ECO:0000313" key="3">
    <source>
        <dbReference type="EnsemblFungi" id="PTTG_06212-t43_1-p1"/>
    </source>
</evidence>
<evidence type="ECO:0000256" key="1">
    <source>
        <dbReference type="SAM" id="MobiDB-lite"/>
    </source>
</evidence>
<feature type="compositionally biased region" description="Polar residues" evidence="1">
    <location>
        <begin position="14"/>
        <end position="42"/>
    </location>
</feature>
<dbReference type="EMBL" id="ADAS02006711">
    <property type="protein sequence ID" value="OAV85128.1"/>
    <property type="molecule type" value="Genomic_DNA"/>
</dbReference>
<protein>
    <submittedName>
        <fullName evidence="2 3">Uncharacterized protein</fullName>
    </submittedName>
</protein>
<evidence type="ECO:0000313" key="4">
    <source>
        <dbReference type="Proteomes" id="UP000005240"/>
    </source>
</evidence>
<feature type="compositionally biased region" description="Low complexity" evidence="1">
    <location>
        <begin position="43"/>
        <end position="54"/>
    </location>
</feature>
<dbReference type="AlphaFoldDB" id="A0A180FXY9"/>
<sequence length="70" mass="7206">PAPKSTAKDPPSISPSNATENNDQQPALSKNDQPAASHPHQNSSTSETQKSTESIPSNQNPGPTTSSGQP</sequence>
<evidence type="ECO:0000313" key="2">
    <source>
        <dbReference type="EMBL" id="OAV85128.1"/>
    </source>
</evidence>
<reference evidence="3 4" key="3">
    <citation type="journal article" date="2017" name="G3 (Bethesda)">
        <title>Comparative analysis highlights variable genome content of wheat rusts and divergence of the mating loci.</title>
        <authorList>
            <person name="Cuomo C.A."/>
            <person name="Bakkeren G."/>
            <person name="Khalil H.B."/>
            <person name="Panwar V."/>
            <person name="Joly D."/>
            <person name="Linning R."/>
            <person name="Sakthikumar S."/>
            <person name="Song X."/>
            <person name="Adiconis X."/>
            <person name="Fan L."/>
            <person name="Goldberg J.M."/>
            <person name="Levin J.Z."/>
            <person name="Young S."/>
            <person name="Zeng Q."/>
            <person name="Anikster Y."/>
            <person name="Bruce M."/>
            <person name="Wang M."/>
            <person name="Yin C."/>
            <person name="McCallum B."/>
            <person name="Szabo L.J."/>
            <person name="Hulbert S."/>
            <person name="Chen X."/>
            <person name="Fellers J.P."/>
        </authorList>
    </citation>
    <scope>NUCLEOTIDE SEQUENCE</scope>
    <source>
        <strain evidence="4">Isolate 1-1 / race 1 (BBBD)</strain>
        <strain evidence="3">isolate 1-1 / race 1 (BBBD)</strain>
    </source>
</reference>
<dbReference type="Proteomes" id="UP000005240">
    <property type="component" value="Unassembled WGS sequence"/>
</dbReference>
<proteinExistence type="predicted"/>
<reference evidence="2" key="1">
    <citation type="submission" date="2009-11" db="EMBL/GenBank/DDBJ databases">
        <authorList>
            <consortium name="The Broad Institute Genome Sequencing Platform"/>
            <person name="Ward D."/>
            <person name="Feldgarden M."/>
            <person name="Earl A."/>
            <person name="Young S.K."/>
            <person name="Zeng Q."/>
            <person name="Koehrsen M."/>
            <person name="Alvarado L."/>
            <person name="Berlin A."/>
            <person name="Bochicchio J."/>
            <person name="Borenstein D."/>
            <person name="Chapman S.B."/>
            <person name="Chen Z."/>
            <person name="Engels R."/>
            <person name="Freedman E."/>
            <person name="Gellesch M."/>
            <person name="Goldberg J."/>
            <person name="Griggs A."/>
            <person name="Gujja S."/>
            <person name="Heilman E."/>
            <person name="Heiman D."/>
            <person name="Hepburn T."/>
            <person name="Howarth C."/>
            <person name="Jen D."/>
            <person name="Larson L."/>
            <person name="Lewis B."/>
            <person name="Mehta T."/>
            <person name="Park D."/>
            <person name="Pearson M."/>
            <person name="Roberts A."/>
            <person name="Saif S."/>
            <person name="Shea T."/>
            <person name="Shenoy N."/>
            <person name="Sisk P."/>
            <person name="Stolte C."/>
            <person name="Sykes S."/>
            <person name="Thomson T."/>
            <person name="Walk T."/>
            <person name="White J."/>
            <person name="Yandava C."/>
            <person name="Izard J."/>
            <person name="Baranova O.V."/>
            <person name="Blanton J.M."/>
            <person name="Tanner A.C."/>
            <person name="Dewhirst F.E."/>
            <person name="Haas B."/>
            <person name="Nusbaum C."/>
            <person name="Birren B."/>
        </authorList>
    </citation>
    <scope>NUCLEOTIDE SEQUENCE [LARGE SCALE GENOMIC DNA]</scope>
    <source>
        <strain evidence="2">1-1 BBBD Race 1</strain>
    </source>
</reference>
<reference evidence="2" key="2">
    <citation type="submission" date="2016-05" db="EMBL/GenBank/DDBJ databases">
        <title>Comparative analysis highlights variable genome content of wheat rusts and divergence of the mating loci.</title>
        <authorList>
            <person name="Cuomo C.A."/>
            <person name="Bakkeren G."/>
            <person name="Szabo L."/>
            <person name="Khalil H."/>
            <person name="Joly D."/>
            <person name="Goldberg J."/>
            <person name="Young S."/>
            <person name="Zeng Q."/>
            <person name="Fellers J."/>
        </authorList>
    </citation>
    <scope>NUCLEOTIDE SEQUENCE [LARGE SCALE GENOMIC DNA]</scope>
    <source>
        <strain evidence="2">1-1 BBBD Race 1</strain>
    </source>
</reference>
<keyword evidence="4" id="KW-1185">Reference proteome</keyword>
<feature type="region of interest" description="Disordered" evidence="1">
    <location>
        <begin position="1"/>
        <end position="70"/>
    </location>
</feature>
<feature type="non-terminal residue" evidence="2">
    <location>
        <position position="1"/>
    </location>
</feature>
<accession>A0A180FXY9</accession>
<feature type="non-terminal residue" evidence="2">
    <location>
        <position position="70"/>
    </location>
</feature>
<dbReference type="VEuPathDB" id="FungiDB:PTTG_06212"/>
<feature type="compositionally biased region" description="Polar residues" evidence="1">
    <location>
        <begin position="55"/>
        <end position="70"/>
    </location>
</feature>
<dbReference type="EnsemblFungi" id="PTTG_06212-t43_1">
    <property type="protein sequence ID" value="PTTG_06212-t43_1-p1"/>
    <property type="gene ID" value="PTTG_06212"/>
</dbReference>
<gene>
    <name evidence="2" type="ORF">PTTG_06212</name>
</gene>